<comment type="caution">
    <text evidence="2">The sequence shown here is derived from an EMBL/GenBank/DDBJ whole genome shotgun (WGS) entry which is preliminary data.</text>
</comment>
<dbReference type="Proteomes" id="UP000475079">
    <property type="component" value="Unassembled WGS sequence"/>
</dbReference>
<keyword evidence="3" id="KW-1185">Reference proteome</keyword>
<evidence type="ECO:0000313" key="2">
    <source>
        <dbReference type="EMBL" id="MPQ53419.1"/>
    </source>
</evidence>
<evidence type="ECO:0000313" key="3">
    <source>
        <dbReference type="Proteomes" id="UP000475079"/>
    </source>
</evidence>
<sequence length="78" mass="8606">MALRLSGLQYVAGMPDGANAYPAYNMLPGCRMALTLIRPKSVSRISRTDRRPDKAITPPSGNIPTRRSIFLSIRFIVS</sequence>
<protein>
    <submittedName>
        <fullName evidence="2">Uncharacterized protein</fullName>
    </submittedName>
</protein>
<organism evidence="2 3">
    <name type="scientific">Citrobacter telavivensis</name>
    <dbReference type="NCBI Taxonomy" id="2653932"/>
    <lineage>
        <taxon>Bacteria</taxon>
        <taxon>Pseudomonadati</taxon>
        <taxon>Pseudomonadota</taxon>
        <taxon>Gammaproteobacteria</taxon>
        <taxon>Enterobacterales</taxon>
        <taxon>Enterobacteriaceae</taxon>
        <taxon>Citrobacter</taxon>
    </lineage>
</organism>
<name>A0A6L5ED97_9ENTR</name>
<feature type="region of interest" description="Disordered" evidence="1">
    <location>
        <begin position="43"/>
        <end position="62"/>
    </location>
</feature>
<dbReference type="AlphaFoldDB" id="A0A6L5ED97"/>
<evidence type="ECO:0000256" key="1">
    <source>
        <dbReference type="SAM" id="MobiDB-lite"/>
    </source>
</evidence>
<dbReference type="EMBL" id="WHIY01000016">
    <property type="protein sequence ID" value="MPQ53419.1"/>
    <property type="molecule type" value="Genomic_DNA"/>
</dbReference>
<proteinExistence type="predicted"/>
<accession>A0A6L5ED97</accession>
<dbReference type="RefSeq" id="WP_152401438.1">
    <property type="nucleotide sequence ID" value="NZ_WHIY01000016.1"/>
</dbReference>
<gene>
    <name evidence="2" type="ORF">GBB84_21220</name>
</gene>
<reference evidence="2 3" key="1">
    <citation type="submission" date="2019-10" db="EMBL/GenBank/DDBJ databases">
        <title>Characterization of a new Citrobacter species.</title>
        <authorList>
            <person name="Goncalves Ribeiro T."/>
            <person name="Izdebski R."/>
            <person name="Urbanowicz P."/>
            <person name="Carmeli Y."/>
            <person name="Gniadkowski M."/>
            <person name="Peixe L."/>
        </authorList>
    </citation>
    <scope>NUCLEOTIDE SEQUENCE [LARGE SCALE GENOMIC DNA]</scope>
    <source>
        <strain evidence="2 3">NMI7905_11</strain>
    </source>
</reference>